<dbReference type="FunFam" id="3.40.1090.10:FF:000010">
    <property type="entry name" value="Lysophospholipase"/>
    <property type="match status" value="1"/>
</dbReference>
<keyword evidence="7" id="KW-0325">Glycoprotein</keyword>
<feature type="domain" description="PLA2c" evidence="10">
    <location>
        <begin position="48"/>
        <end position="606"/>
    </location>
</feature>
<dbReference type="KEGG" id="tbl:TBLA_0B05030"/>
<keyword evidence="6 8" id="KW-0443">Lipid metabolism</keyword>
<keyword evidence="4 8" id="KW-0378">Hydrolase</keyword>
<dbReference type="EC" id="3.1.1.5" evidence="2 9"/>
<evidence type="ECO:0000256" key="3">
    <source>
        <dbReference type="ARBA" id="ARBA00022729"/>
    </source>
</evidence>
<dbReference type="GO" id="GO:0046488">
    <property type="term" value="P:phosphatidylinositol metabolic process"/>
    <property type="evidence" value="ECO:0007669"/>
    <property type="project" value="EnsemblFungi"/>
</dbReference>
<dbReference type="HOGENOM" id="CLU_014602_0_0_1"/>
<dbReference type="InterPro" id="IPR016035">
    <property type="entry name" value="Acyl_Trfase/lysoPLipase"/>
</dbReference>
<sequence>MVQLKNALVSTLVSTALVNAWSPSNNYAPSVVDCPTVDDYDLQSLNDTNPEKLALVRDANELSVNETKWVRQRNQLTEKAMLEFLKRATKNFTDDSILDSLFPANKNSSFSNNSLSSLSPKIGIAASGGGYRAMLAGAGMIAAMDNRTEGANEHGLGGLLQSSTYLAGLSGGNWLVGTLAWNNWTSVQDIINNMTAPDSIWDITNGFLSPGGNDTKATTARWSQILGAGSEKQKAGFPISIADYWGRALSYNFFPTLNQGGVAYSWSDLRNSEVFAKAEMPFPISVTDFRHPYAGINELNSTIVEFNPFEMGSWDPSLNSFADVKYIGTSMFNGTPVADKCVVGFDNVGFILGTSSMLFTPADVPFLSAMLGDSTVGTILSSAMKNDTNDVAIYAPNPFKGTNYGTNNYTNALVNADAFYLVDGGEDQIEIPLISLVQKNRDLDVIFALDNSADTNLNWPNGNGVVQAYERQFAPQGDNMAFPYVPSVADFVAQGLNKRPTFFGCDSTNLTDLRYIPPLIVYIPNSDYSYESNTSTWQLTYNTSERLSMISNGFESMTRNNFTDDPEFLSCVGCAIIRRKQQALNLSLPVECNQCFTDYCWNGAIGKYNSTSSNYTSSSYANSTSSISLNANTTTSSSSNTTNSTSIDNAKDNKKKNAAVKVIDNSIFHSYLAILGSALIAYSLF</sequence>
<dbReference type="OrthoDB" id="4084751at2759"/>
<dbReference type="STRING" id="1071380.I2GYY6"/>
<reference evidence="11 12" key="1">
    <citation type="journal article" date="2011" name="Proc. Natl. Acad. Sci. U.S.A.">
        <title>Evolutionary erosion of yeast sex chromosomes by mating-type switching accidents.</title>
        <authorList>
            <person name="Gordon J.L."/>
            <person name="Armisen D."/>
            <person name="Proux-Wera E."/>
            <person name="Oheigeartaigh S.S."/>
            <person name="Byrne K.P."/>
            <person name="Wolfe K.H."/>
        </authorList>
    </citation>
    <scope>NUCLEOTIDE SEQUENCE [LARGE SCALE GENOMIC DNA]</scope>
    <source>
        <strain evidence="12">ATCC 34711 / CBS 6284 / DSM 70876 / NBRC 10599 / NRRL Y-10934 / UCD 77-7</strain>
    </source>
</reference>
<keyword evidence="5 8" id="KW-0442">Lipid degradation</keyword>
<feature type="chain" id="PRO_5005135824" description="Lysophospholipase" evidence="9">
    <location>
        <begin position="21"/>
        <end position="685"/>
    </location>
</feature>
<keyword evidence="12" id="KW-1185">Reference proteome</keyword>
<evidence type="ECO:0000256" key="2">
    <source>
        <dbReference type="ARBA" id="ARBA00013274"/>
    </source>
</evidence>
<dbReference type="InParanoid" id="I2GYY6"/>
<dbReference type="GeneID" id="14494675"/>
<comment type="similarity">
    <text evidence="1 9">Belongs to the lysophospholipase family.</text>
</comment>
<dbReference type="Proteomes" id="UP000002866">
    <property type="component" value="Chromosome 2"/>
</dbReference>
<feature type="signal peptide" evidence="9">
    <location>
        <begin position="1"/>
        <end position="20"/>
    </location>
</feature>
<dbReference type="EMBL" id="HE806317">
    <property type="protein sequence ID" value="CCH59338.1"/>
    <property type="molecule type" value="Genomic_DNA"/>
</dbReference>
<dbReference type="InterPro" id="IPR002642">
    <property type="entry name" value="LysoPLipase_cat_dom"/>
</dbReference>
<evidence type="ECO:0000256" key="8">
    <source>
        <dbReference type="PROSITE-ProRule" id="PRU00555"/>
    </source>
</evidence>
<evidence type="ECO:0000256" key="5">
    <source>
        <dbReference type="ARBA" id="ARBA00022963"/>
    </source>
</evidence>
<dbReference type="PROSITE" id="PS51210">
    <property type="entry name" value="PLA2C"/>
    <property type="match status" value="1"/>
</dbReference>
<dbReference type="SUPFAM" id="SSF52151">
    <property type="entry name" value="FabD/lysophospholipase-like"/>
    <property type="match status" value="1"/>
</dbReference>
<dbReference type="GO" id="GO:0004622">
    <property type="term" value="F:phosphatidylcholine lysophospholipase activity"/>
    <property type="evidence" value="ECO:0007669"/>
    <property type="project" value="UniProtKB-EC"/>
</dbReference>
<evidence type="ECO:0000256" key="1">
    <source>
        <dbReference type="ARBA" id="ARBA00008780"/>
    </source>
</evidence>
<keyword evidence="3 9" id="KW-0732">Signal</keyword>
<dbReference type="AlphaFoldDB" id="I2GYY6"/>
<comment type="catalytic activity">
    <reaction evidence="9">
        <text>a 1-acyl-sn-glycero-3-phosphocholine + H2O = sn-glycerol 3-phosphocholine + a fatty acid + H(+)</text>
        <dbReference type="Rhea" id="RHEA:15177"/>
        <dbReference type="ChEBI" id="CHEBI:15377"/>
        <dbReference type="ChEBI" id="CHEBI:15378"/>
        <dbReference type="ChEBI" id="CHEBI:16870"/>
        <dbReference type="ChEBI" id="CHEBI:28868"/>
        <dbReference type="ChEBI" id="CHEBI:58168"/>
        <dbReference type="EC" id="3.1.1.5"/>
    </reaction>
</comment>
<organism evidence="11 12">
    <name type="scientific">Henningerozyma blattae (strain ATCC 34711 / CBS 6284 / DSM 70876 / NBRC 10599 / NRRL Y-10934 / UCD 77-7)</name>
    <name type="common">Yeast</name>
    <name type="synonym">Tetrapisispora blattae</name>
    <dbReference type="NCBI Taxonomy" id="1071380"/>
    <lineage>
        <taxon>Eukaryota</taxon>
        <taxon>Fungi</taxon>
        <taxon>Dikarya</taxon>
        <taxon>Ascomycota</taxon>
        <taxon>Saccharomycotina</taxon>
        <taxon>Saccharomycetes</taxon>
        <taxon>Saccharomycetales</taxon>
        <taxon>Saccharomycetaceae</taxon>
        <taxon>Henningerozyma</taxon>
    </lineage>
</organism>
<dbReference type="GO" id="GO:0006660">
    <property type="term" value="P:phosphatidylserine catabolic process"/>
    <property type="evidence" value="ECO:0007669"/>
    <property type="project" value="EnsemblFungi"/>
</dbReference>
<protein>
    <recommendedName>
        <fullName evidence="2 9">Lysophospholipase</fullName>
        <ecNumber evidence="2 9">3.1.1.5</ecNumber>
    </recommendedName>
</protein>
<evidence type="ECO:0000313" key="11">
    <source>
        <dbReference type="EMBL" id="CCH59338.1"/>
    </source>
</evidence>
<accession>I2GYY6</accession>
<dbReference type="GO" id="GO:0005886">
    <property type="term" value="C:plasma membrane"/>
    <property type="evidence" value="ECO:0007669"/>
    <property type="project" value="TreeGrafter"/>
</dbReference>
<evidence type="ECO:0000313" key="12">
    <source>
        <dbReference type="Proteomes" id="UP000002866"/>
    </source>
</evidence>
<name>I2GYY6_HENB6</name>
<dbReference type="GO" id="GO:0004623">
    <property type="term" value="F:phospholipase A2 activity"/>
    <property type="evidence" value="ECO:0007669"/>
    <property type="project" value="TreeGrafter"/>
</dbReference>
<evidence type="ECO:0000256" key="6">
    <source>
        <dbReference type="ARBA" id="ARBA00023098"/>
    </source>
</evidence>
<dbReference type="GO" id="GO:0005783">
    <property type="term" value="C:endoplasmic reticulum"/>
    <property type="evidence" value="ECO:0007669"/>
    <property type="project" value="TreeGrafter"/>
</dbReference>
<dbReference type="Pfam" id="PF01735">
    <property type="entry name" value="PLA2_B"/>
    <property type="match status" value="1"/>
</dbReference>
<gene>
    <name evidence="11" type="primary">TBLA0B05030</name>
    <name evidence="11" type="ORF">TBLA_0B05030</name>
</gene>
<proteinExistence type="inferred from homology"/>
<evidence type="ECO:0000259" key="10">
    <source>
        <dbReference type="PROSITE" id="PS51210"/>
    </source>
</evidence>
<evidence type="ECO:0000256" key="9">
    <source>
        <dbReference type="RuleBase" id="RU362103"/>
    </source>
</evidence>
<dbReference type="PANTHER" id="PTHR10728">
    <property type="entry name" value="CYTOSOLIC PHOSPHOLIPASE A2"/>
    <property type="match status" value="1"/>
</dbReference>
<dbReference type="eggNOG" id="KOG1325">
    <property type="taxonomic scope" value="Eukaryota"/>
</dbReference>
<dbReference type="RefSeq" id="XP_004178857.1">
    <property type="nucleotide sequence ID" value="XM_004178809.1"/>
</dbReference>
<dbReference type="PANTHER" id="PTHR10728:SF33">
    <property type="entry name" value="LYSOPHOSPHOLIPASE 1-RELATED"/>
    <property type="match status" value="1"/>
</dbReference>
<dbReference type="Gene3D" id="3.40.1090.10">
    <property type="entry name" value="Cytosolic phospholipase A2 catalytic domain"/>
    <property type="match status" value="1"/>
</dbReference>
<dbReference type="SMART" id="SM00022">
    <property type="entry name" value="PLAc"/>
    <property type="match status" value="1"/>
</dbReference>
<dbReference type="GO" id="GO:0005829">
    <property type="term" value="C:cytosol"/>
    <property type="evidence" value="ECO:0007669"/>
    <property type="project" value="TreeGrafter"/>
</dbReference>
<dbReference type="GO" id="GO:0005576">
    <property type="term" value="C:extracellular region"/>
    <property type="evidence" value="ECO:0007669"/>
    <property type="project" value="EnsemblFungi"/>
</dbReference>
<dbReference type="OMA" id="TEDANWP"/>
<evidence type="ECO:0000256" key="4">
    <source>
        <dbReference type="ARBA" id="ARBA00022801"/>
    </source>
</evidence>
<evidence type="ECO:0000256" key="7">
    <source>
        <dbReference type="ARBA" id="ARBA00023180"/>
    </source>
</evidence>